<dbReference type="InterPro" id="IPR037257">
    <property type="entry name" value="T2SS_E_N_sf"/>
</dbReference>
<evidence type="ECO:0000256" key="1">
    <source>
        <dbReference type="ARBA" id="ARBA00006739"/>
    </source>
</evidence>
<dbReference type="PANTHER" id="PTHR43630:SF1">
    <property type="entry name" value="POLY-BETA-1,6-N-ACETYL-D-GLUCOSAMINE SYNTHASE"/>
    <property type="match status" value="1"/>
</dbReference>
<evidence type="ECO:0000256" key="3">
    <source>
        <dbReference type="ARBA" id="ARBA00022679"/>
    </source>
</evidence>
<organism evidence="6 7">
    <name type="scientific">Legionella lytica</name>
    <dbReference type="NCBI Taxonomy" id="96232"/>
    <lineage>
        <taxon>Bacteria</taxon>
        <taxon>Pseudomonadati</taxon>
        <taxon>Pseudomonadota</taxon>
        <taxon>Gammaproteobacteria</taxon>
        <taxon>Legionellales</taxon>
        <taxon>Legionellaceae</taxon>
        <taxon>Legionella</taxon>
    </lineage>
</organism>
<evidence type="ECO:0000313" key="7">
    <source>
        <dbReference type="Proteomes" id="UP001615550"/>
    </source>
</evidence>
<protein>
    <submittedName>
        <fullName evidence="6">Glycosyltransferase family 2 protein</fullName>
    </submittedName>
</protein>
<dbReference type="Proteomes" id="UP001615550">
    <property type="component" value="Unassembled WGS sequence"/>
</dbReference>
<keyword evidence="4" id="KW-0472">Membrane</keyword>
<evidence type="ECO:0000256" key="4">
    <source>
        <dbReference type="SAM" id="Phobius"/>
    </source>
</evidence>
<keyword evidence="3" id="KW-0808">Transferase</keyword>
<proteinExistence type="inferred from homology"/>
<feature type="domain" description="Glycosyltransferase 2-like" evidence="5">
    <location>
        <begin position="322"/>
        <end position="513"/>
    </location>
</feature>
<feature type="transmembrane region" description="Helical" evidence="4">
    <location>
        <begin position="490"/>
        <end position="517"/>
    </location>
</feature>
<evidence type="ECO:0000313" key="6">
    <source>
        <dbReference type="EMBL" id="MFJ1268791.1"/>
    </source>
</evidence>
<comment type="caution">
    <text evidence="6">The sequence shown here is derived from an EMBL/GenBank/DDBJ whole genome shotgun (WGS) entry which is preliminary data.</text>
</comment>
<dbReference type="InterPro" id="IPR001173">
    <property type="entry name" value="Glyco_trans_2-like"/>
</dbReference>
<comment type="similarity">
    <text evidence="1">Belongs to the glycosyltransferase 2 family.</text>
</comment>
<name>A0ABW8D7W6_9GAMM</name>
<dbReference type="CDD" id="cd06427">
    <property type="entry name" value="CESA_like_2"/>
    <property type="match status" value="1"/>
</dbReference>
<feature type="transmembrane region" description="Helical" evidence="4">
    <location>
        <begin position="187"/>
        <end position="214"/>
    </location>
</feature>
<sequence>MKLGEYLISQGLITEAELQHALAEQKLKGGKLGDILLSTTPMRAQDYYRSLSAHFKLLFVQLLKYPIDDHLLTEAEKDFYLEHEAIPVSYVNKCYTVATSDLTEENFASIKEHWGANTTILGTSKYDVLEVLQRHYKHAYLTTSIEQLASANYHLSSKRTISTWQRLFLFFGLIALVAWAAQHPKQFLLALNCFFMVSIVGILIYKFTLSLIAASIRSHVKLPKVVSGAEEELPIYTILVPLYKENEVTLRNLCSNIEKLDYPKHKLDIKILLEQDDEVTITVLKSFQLPRYINFVYVPASEPRTKAKACNYGLQFARGKYLTLYDAEDRPDPLQLKIVLNDFAKGNDKLACVQCRLNFYNANDNWLTTVFAIEYIYWFDLLLPGLEYLGTPIPLGGTSNHFRTDFLRIVNAWDPFNVAEDADLGVRLTRLGYHSSVAPSTTYEEATCHAYSWIKQRTRWIKGYMQTYLVHMHRPLQLLRSLGIRGFIGFHLFIGGTILTNLANILLWIVFILSFFSDLSFLFPGNTMLYARINFFVGAVLMIMLNMFAVMKKDPKNVRFILCALTSPLYWLMMSVASYRALYQLLFNPSHWEKTTHGVSKTLN</sequence>
<dbReference type="Gene3D" id="3.90.550.10">
    <property type="entry name" value="Spore Coat Polysaccharide Biosynthesis Protein SpsA, Chain A"/>
    <property type="match status" value="1"/>
</dbReference>
<dbReference type="InterPro" id="IPR029044">
    <property type="entry name" value="Nucleotide-diphossugar_trans"/>
</dbReference>
<dbReference type="RefSeq" id="WP_400187628.1">
    <property type="nucleotide sequence ID" value="NZ_JBGORX010000002.1"/>
</dbReference>
<dbReference type="SUPFAM" id="SSF160246">
    <property type="entry name" value="EspE N-terminal domain-like"/>
    <property type="match status" value="1"/>
</dbReference>
<dbReference type="SUPFAM" id="SSF53448">
    <property type="entry name" value="Nucleotide-diphospho-sugar transferases"/>
    <property type="match status" value="1"/>
</dbReference>
<evidence type="ECO:0000256" key="2">
    <source>
        <dbReference type="ARBA" id="ARBA00022676"/>
    </source>
</evidence>
<accession>A0ABW8D7W6</accession>
<keyword evidence="7" id="KW-1185">Reference proteome</keyword>
<feature type="transmembrane region" description="Helical" evidence="4">
    <location>
        <begin position="164"/>
        <end position="181"/>
    </location>
</feature>
<reference evidence="6 7" key="1">
    <citation type="submission" date="2024-08" db="EMBL/GenBank/DDBJ databases">
        <title>Draft Genome Sequence of Legionella lytica strain DSB2004, Isolated From a Fire Sprinkler System.</title>
        <authorList>
            <person name="Everhart A.D."/>
            <person name="Kidane D.T."/>
            <person name="Farone A.L."/>
            <person name="Farone M.B."/>
        </authorList>
    </citation>
    <scope>NUCLEOTIDE SEQUENCE [LARGE SCALE GENOMIC DNA]</scope>
    <source>
        <strain evidence="6 7">DSB2004</strain>
    </source>
</reference>
<feature type="transmembrane region" description="Helical" evidence="4">
    <location>
        <begin position="560"/>
        <end position="582"/>
    </location>
</feature>
<keyword evidence="4" id="KW-0812">Transmembrane</keyword>
<keyword evidence="4" id="KW-1133">Transmembrane helix</keyword>
<dbReference type="Pfam" id="PF13632">
    <property type="entry name" value="Glyco_trans_2_3"/>
    <property type="match status" value="1"/>
</dbReference>
<evidence type="ECO:0000259" key="5">
    <source>
        <dbReference type="Pfam" id="PF13632"/>
    </source>
</evidence>
<dbReference type="PANTHER" id="PTHR43630">
    <property type="entry name" value="POLY-BETA-1,6-N-ACETYL-D-GLUCOSAMINE SYNTHASE"/>
    <property type="match status" value="1"/>
</dbReference>
<dbReference type="EMBL" id="JBGORX010000002">
    <property type="protein sequence ID" value="MFJ1268791.1"/>
    <property type="molecule type" value="Genomic_DNA"/>
</dbReference>
<gene>
    <name evidence="6" type="ORF">ACD661_09515</name>
</gene>
<keyword evidence="2" id="KW-0328">Glycosyltransferase</keyword>
<feature type="transmembrane region" description="Helical" evidence="4">
    <location>
        <begin position="529"/>
        <end position="548"/>
    </location>
</feature>